<comment type="catalytic activity">
    <reaction evidence="1 11">
        <text>AMP + diphosphate = 5-phospho-alpha-D-ribose 1-diphosphate + adenine</text>
        <dbReference type="Rhea" id="RHEA:16609"/>
        <dbReference type="ChEBI" id="CHEBI:16708"/>
        <dbReference type="ChEBI" id="CHEBI:33019"/>
        <dbReference type="ChEBI" id="CHEBI:58017"/>
        <dbReference type="ChEBI" id="CHEBI:456215"/>
        <dbReference type="EC" id="2.4.2.7"/>
    </reaction>
</comment>
<dbReference type="CDD" id="cd06223">
    <property type="entry name" value="PRTases_typeI"/>
    <property type="match status" value="1"/>
</dbReference>
<dbReference type="GO" id="GO:0006168">
    <property type="term" value="P:adenine salvage"/>
    <property type="evidence" value="ECO:0007669"/>
    <property type="project" value="InterPro"/>
</dbReference>
<dbReference type="GO" id="GO:0002055">
    <property type="term" value="F:adenine binding"/>
    <property type="evidence" value="ECO:0007669"/>
    <property type="project" value="TreeGrafter"/>
</dbReference>
<dbReference type="FunFam" id="3.40.50.2020:FF:000021">
    <property type="entry name" value="Adenine phosphoribosyltransferase"/>
    <property type="match status" value="1"/>
</dbReference>
<dbReference type="Gene3D" id="3.40.50.2020">
    <property type="match status" value="1"/>
</dbReference>
<keyword evidence="9 11" id="KW-0808">Transferase</keyword>
<evidence type="ECO:0000256" key="4">
    <source>
        <dbReference type="ARBA" id="ARBA00004659"/>
    </source>
</evidence>
<evidence type="ECO:0000256" key="1">
    <source>
        <dbReference type="ARBA" id="ARBA00000868"/>
    </source>
</evidence>
<comment type="function">
    <text evidence="2 11">Catalyzes a salvage reaction resulting in the formation of AMP, that is energically less costly than de novo synthesis.</text>
</comment>
<dbReference type="GO" id="GO:0044209">
    <property type="term" value="P:AMP salvage"/>
    <property type="evidence" value="ECO:0007669"/>
    <property type="project" value="UniProtKB-UniRule"/>
</dbReference>
<keyword evidence="14" id="KW-1185">Reference proteome</keyword>
<comment type="subunit">
    <text evidence="11">Homodimer.</text>
</comment>
<evidence type="ECO:0000259" key="12">
    <source>
        <dbReference type="Pfam" id="PF00156"/>
    </source>
</evidence>
<dbReference type="AlphaFoldDB" id="A0A9X3AGE0"/>
<comment type="pathway">
    <text evidence="4 11">Purine metabolism; AMP biosynthesis via salvage pathway; AMP from adenine: step 1/1.</text>
</comment>
<reference evidence="13" key="1">
    <citation type="journal article" date="2022" name="Front. Microbiol.">
        <title>Genome-based taxonomic rearrangement of Oceanobacter-related bacteria including the description of Thalassolituus hydrocarbonoclasticus sp. nov. and Thalassolituus pacificus sp. nov. and emended description of the genus Thalassolituus.</title>
        <authorList>
            <person name="Dong C."/>
            <person name="Wei L."/>
            <person name="Wang J."/>
            <person name="Lai Q."/>
            <person name="Huang Z."/>
            <person name="Shao Z."/>
        </authorList>
    </citation>
    <scope>NUCLEOTIDE SEQUENCE</scope>
    <source>
        <strain evidence="13">59MF3M-4</strain>
    </source>
</reference>
<dbReference type="Proteomes" id="UP001147830">
    <property type="component" value="Unassembled WGS sequence"/>
</dbReference>
<dbReference type="GO" id="GO:0003999">
    <property type="term" value="F:adenine phosphoribosyltransferase activity"/>
    <property type="evidence" value="ECO:0007669"/>
    <property type="project" value="UniProtKB-UniRule"/>
</dbReference>
<dbReference type="EMBL" id="JAOANI010000014">
    <property type="protein sequence ID" value="MCT7358501.1"/>
    <property type="molecule type" value="Genomic_DNA"/>
</dbReference>
<evidence type="ECO:0000256" key="9">
    <source>
        <dbReference type="ARBA" id="ARBA00022679"/>
    </source>
</evidence>
<sequence length="180" mass="19978">MSAYSQEIKDAIRTVANWPEDGVMFRDIMPLLQNRSVFRKLIDSFVHRYQDQQLDAIAAIDARGFILGAPLAYELGLSLVPVRKKGKLPFKTVTQSYDLEYGSATIELHTDAFKPGDRVLVMDDLIATGGTMLAACELVRQLQAEVVEVAAIIDLPDLKGSEKLRNAGFDVYAICEFDGH</sequence>
<accession>A0A9X3AGE0</accession>
<dbReference type="PANTHER" id="PTHR32315:SF3">
    <property type="entry name" value="ADENINE PHOSPHORIBOSYLTRANSFERASE"/>
    <property type="match status" value="1"/>
</dbReference>
<dbReference type="Pfam" id="PF00156">
    <property type="entry name" value="Pribosyltran"/>
    <property type="match status" value="1"/>
</dbReference>
<feature type="domain" description="Phosphoribosyltransferase" evidence="12">
    <location>
        <begin position="34"/>
        <end position="156"/>
    </location>
</feature>
<comment type="caution">
    <text evidence="13">The sequence shown here is derived from an EMBL/GenBank/DDBJ whole genome shotgun (WGS) entry which is preliminary data.</text>
</comment>
<evidence type="ECO:0000256" key="6">
    <source>
        <dbReference type="ARBA" id="ARBA00011893"/>
    </source>
</evidence>
<dbReference type="NCBIfam" id="NF002634">
    <property type="entry name" value="PRK02304.1-3"/>
    <property type="match status" value="1"/>
</dbReference>
<evidence type="ECO:0000313" key="13">
    <source>
        <dbReference type="EMBL" id="MCT7358501.1"/>
    </source>
</evidence>
<dbReference type="GO" id="GO:0016208">
    <property type="term" value="F:AMP binding"/>
    <property type="evidence" value="ECO:0007669"/>
    <property type="project" value="TreeGrafter"/>
</dbReference>
<comment type="similarity">
    <text evidence="5 11">Belongs to the purine/pyrimidine phosphoribosyltransferase family.</text>
</comment>
<keyword evidence="7 11" id="KW-0963">Cytoplasm</keyword>
<keyword evidence="10 11" id="KW-0660">Purine salvage</keyword>
<dbReference type="NCBIfam" id="NF002636">
    <property type="entry name" value="PRK02304.1-5"/>
    <property type="match status" value="1"/>
</dbReference>
<evidence type="ECO:0000256" key="10">
    <source>
        <dbReference type="ARBA" id="ARBA00022726"/>
    </source>
</evidence>
<evidence type="ECO:0000256" key="7">
    <source>
        <dbReference type="ARBA" id="ARBA00022490"/>
    </source>
</evidence>
<gene>
    <name evidence="11" type="primary">apt</name>
    <name evidence="13" type="ORF">NYR02_05635</name>
</gene>
<reference evidence="13" key="2">
    <citation type="submission" date="2022-08" db="EMBL/GenBank/DDBJ databases">
        <authorList>
            <person name="Dong C."/>
        </authorList>
    </citation>
    <scope>NUCLEOTIDE SEQUENCE</scope>
    <source>
        <strain evidence="13">59MF3M-4</strain>
    </source>
</reference>
<comment type="subcellular location">
    <subcellularLocation>
        <location evidence="3 11">Cytoplasm</location>
    </subcellularLocation>
</comment>
<dbReference type="InterPro" id="IPR029057">
    <property type="entry name" value="PRTase-like"/>
</dbReference>
<dbReference type="InterPro" id="IPR000836">
    <property type="entry name" value="PRTase_dom"/>
</dbReference>
<organism evidence="13 14">
    <name type="scientific">Thalassolituus pacificus</name>
    <dbReference type="NCBI Taxonomy" id="2975440"/>
    <lineage>
        <taxon>Bacteria</taxon>
        <taxon>Pseudomonadati</taxon>
        <taxon>Pseudomonadota</taxon>
        <taxon>Gammaproteobacteria</taxon>
        <taxon>Oceanospirillales</taxon>
        <taxon>Oceanospirillaceae</taxon>
        <taxon>Thalassolituus</taxon>
    </lineage>
</organism>
<dbReference type="GO" id="GO:0006166">
    <property type="term" value="P:purine ribonucleoside salvage"/>
    <property type="evidence" value="ECO:0007669"/>
    <property type="project" value="UniProtKB-UniRule"/>
</dbReference>
<dbReference type="RefSeq" id="WP_260975408.1">
    <property type="nucleotide sequence ID" value="NZ_JAOANI010000014.1"/>
</dbReference>
<evidence type="ECO:0000256" key="8">
    <source>
        <dbReference type="ARBA" id="ARBA00022676"/>
    </source>
</evidence>
<evidence type="ECO:0000256" key="3">
    <source>
        <dbReference type="ARBA" id="ARBA00004496"/>
    </source>
</evidence>
<keyword evidence="8 11" id="KW-0328">Glycosyltransferase</keyword>
<evidence type="ECO:0000313" key="14">
    <source>
        <dbReference type="Proteomes" id="UP001147830"/>
    </source>
</evidence>
<name>A0A9X3AGE0_9GAMM</name>
<evidence type="ECO:0000256" key="11">
    <source>
        <dbReference type="HAMAP-Rule" id="MF_00004"/>
    </source>
</evidence>
<evidence type="ECO:0000256" key="5">
    <source>
        <dbReference type="ARBA" id="ARBA00008391"/>
    </source>
</evidence>
<dbReference type="SUPFAM" id="SSF53271">
    <property type="entry name" value="PRTase-like"/>
    <property type="match status" value="1"/>
</dbReference>
<dbReference type="InterPro" id="IPR005764">
    <property type="entry name" value="Ade_phspho_trans"/>
</dbReference>
<protein>
    <recommendedName>
        <fullName evidence="6 11">Adenine phosphoribosyltransferase</fullName>
        <shortName evidence="11">APRT</shortName>
        <ecNumber evidence="6 11">2.4.2.7</ecNumber>
    </recommendedName>
</protein>
<dbReference type="GO" id="GO:0005737">
    <property type="term" value="C:cytoplasm"/>
    <property type="evidence" value="ECO:0007669"/>
    <property type="project" value="UniProtKB-SubCell"/>
</dbReference>
<evidence type="ECO:0000256" key="2">
    <source>
        <dbReference type="ARBA" id="ARBA00003968"/>
    </source>
</evidence>
<dbReference type="PANTHER" id="PTHR32315">
    <property type="entry name" value="ADENINE PHOSPHORIBOSYLTRANSFERASE"/>
    <property type="match status" value="1"/>
</dbReference>
<dbReference type="EC" id="2.4.2.7" evidence="6 11"/>
<dbReference type="InterPro" id="IPR050054">
    <property type="entry name" value="UPRTase/APRTase"/>
</dbReference>
<proteinExistence type="inferred from homology"/>
<dbReference type="NCBIfam" id="TIGR01090">
    <property type="entry name" value="apt"/>
    <property type="match status" value="1"/>
</dbReference>
<dbReference type="HAMAP" id="MF_00004">
    <property type="entry name" value="Aden_phosphoribosyltr"/>
    <property type="match status" value="1"/>
</dbReference>